<dbReference type="InterPro" id="IPR035965">
    <property type="entry name" value="PAS-like_dom_sf"/>
</dbReference>
<feature type="domain" description="GGDEF" evidence="3">
    <location>
        <begin position="170"/>
        <end position="304"/>
    </location>
</feature>
<comment type="catalytic activity">
    <reaction evidence="2">
        <text>2 GTP = 3',3'-c-di-GMP + 2 diphosphate</text>
        <dbReference type="Rhea" id="RHEA:24898"/>
        <dbReference type="ChEBI" id="CHEBI:33019"/>
        <dbReference type="ChEBI" id="CHEBI:37565"/>
        <dbReference type="ChEBI" id="CHEBI:58805"/>
        <dbReference type="EC" id="2.7.7.65"/>
    </reaction>
</comment>
<dbReference type="PROSITE" id="PS50887">
    <property type="entry name" value="GGDEF"/>
    <property type="match status" value="1"/>
</dbReference>
<proteinExistence type="predicted"/>
<evidence type="ECO:0000256" key="1">
    <source>
        <dbReference type="ARBA" id="ARBA00012528"/>
    </source>
</evidence>
<accession>A0ABV9QDF6</accession>
<evidence type="ECO:0000256" key="2">
    <source>
        <dbReference type="ARBA" id="ARBA00034247"/>
    </source>
</evidence>
<name>A0ABV9QDF6_9BURK</name>
<protein>
    <recommendedName>
        <fullName evidence="1">diguanylate cyclase</fullName>
        <ecNumber evidence="1">2.7.7.65</ecNumber>
    </recommendedName>
</protein>
<keyword evidence="5" id="KW-1185">Reference proteome</keyword>
<dbReference type="SUPFAM" id="SSF55785">
    <property type="entry name" value="PYP-like sensor domain (PAS domain)"/>
    <property type="match status" value="1"/>
</dbReference>
<dbReference type="NCBIfam" id="TIGR00229">
    <property type="entry name" value="sensory_box"/>
    <property type="match status" value="1"/>
</dbReference>
<dbReference type="SMART" id="SM00267">
    <property type="entry name" value="GGDEF"/>
    <property type="match status" value="1"/>
</dbReference>
<dbReference type="Proteomes" id="UP001596001">
    <property type="component" value="Unassembled WGS sequence"/>
</dbReference>
<dbReference type="NCBIfam" id="TIGR00254">
    <property type="entry name" value="GGDEF"/>
    <property type="match status" value="1"/>
</dbReference>
<dbReference type="Gene3D" id="3.30.70.270">
    <property type="match status" value="1"/>
</dbReference>
<dbReference type="CDD" id="cd01949">
    <property type="entry name" value="GGDEF"/>
    <property type="match status" value="1"/>
</dbReference>
<dbReference type="InterPro" id="IPR000160">
    <property type="entry name" value="GGDEF_dom"/>
</dbReference>
<dbReference type="PANTHER" id="PTHR45138:SF9">
    <property type="entry name" value="DIGUANYLATE CYCLASE DGCM-RELATED"/>
    <property type="match status" value="1"/>
</dbReference>
<dbReference type="RefSeq" id="WP_382433113.1">
    <property type="nucleotide sequence ID" value="NZ_JBHSHJ010000009.1"/>
</dbReference>
<dbReference type="InterPro" id="IPR000014">
    <property type="entry name" value="PAS"/>
</dbReference>
<evidence type="ECO:0000313" key="4">
    <source>
        <dbReference type="EMBL" id="MFC4789586.1"/>
    </source>
</evidence>
<evidence type="ECO:0000313" key="5">
    <source>
        <dbReference type="Proteomes" id="UP001596001"/>
    </source>
</evidence>
<dbReference type="Pfam" id="PF00990">
    <property type="entry name" value="GGDEF"/>
    <property type="match status" value="1"/>
</dbReference>
<dbReference type="SUPFAM" id="SSF55073">
    <property type="entry name" value="Nucleotide cyclase"/>
    <property type="match status" value="1"/>
</dbReference>
<dbReference type="InterPro" id="IPR050469">
    <property type="entry name" value="Diguanylate_Cyclase"/>
</dbReference>
<organism evidence="4 5">
    <name type="scientific">Giesbergeria sinuosa</name>
    <dbReference type="NCBI Taxonomy" id="80883"/>
    <lineage>
        <taxon>Bacteria</taxon>
        <taxon>Pseudomonadati</taxon>
        <taxon>Pseudomonadota</taxon>
        <taxon>Betaproteobacteria</taxon>
        <taxon>Burkholderiales</taxon>
        <taxon>Comamonadaceae</taxon>
        <taxon>Giesbergeria</taxon>
    </lineage>
</organism>
<gene>
    <name evidence="4" type="ORF">ACFO6X_11410</name>
</gene>
<dbReference type="EMBL" id="JBHSHJ010000009">
    <property type="protein sequence ID" value="MFC4789586.1"/>
    <property type="molecule type" value="Genomic_DNA"/>
</dbReference>
<dbReference type="Gene3D" id="3.30.450.20">
    <property type="entry name" value="PAS domain"/>
    <property type="match status" value="1"/>
</dbReference>
<comment type="caution">
    <text evidence="4">The sequence shown here is derived from an EMBL/GenBank/DDBJ whole genome shotgun (WGS) entry which is preliminary data.</text>
</comment>
<dbReference type="InterPro" id="IPR029787">
    <property type="entry name" value="Nucleotide_cyclase"/>
</dbReference>
<evidence type="ECO:0000259" key="3">
    <source>
        <dbReference type="PROSITE" id="PS50887"/>
    </source>
</evidence>
<dbReference type="PANTHER" id="PTHR45138">
    <property type="entry name" value="REGULATORY COMPONENTS OF SENSORY TRANSDUCTION SYSTEM"/>
    <property type="match status" value="1"/>
</dbReference>
<sequence>MQHLAALHTSVFHSLEEQIAVIDLTGKILAVNLAWQEFGIHNGFSPEHVWTGCNYLDTLSHSASAGDRLAHEALQGILDVFSGKRTVVYLEYPCHSPDVQRWFTMRVAPLHGDDSRTLFLISHHNITQRKLAEEQVRLLALQDPLTQLANRRAFEQFLHREIRHSTRHQHPISLMLVDVDYFKHYNDALGHAAGDQCLSDIGRVLQNHARRPSDLAARIGGDEFALILGNTHPAIAHQIATSILKAIHDLQLVFGPSEQVTVSIGLTSVVPQALQNADALFRQADNALYQAKSAGRNRVEQALPTPHEPH</sequence>
<dbReference type="InterPro" id="IPR043128">
    <property type="entry name" value="Rev_trsase/Diguanyl_cyclase"/>
</dbReference>
<dbReference type="EC" id="2.7.7.65" evidence="1"/>
<reference evidence="5" key="1">
    <citation type="journal article" date="2019" name="Int. J. Syst. Evol. Microbiol.">
        <title>The Global Catalogue of Microorganisms (GCM) 10K type strain sequencing project: providing services to taxonomists for standard genome sequencing and annotation.</title>
        <authorList>
            <consortium name="The Broad Institute Genomics Platform"/>
            <consortium name="The Broad Institute Genome Sequencing Center for Infectious Disease"/>
            <person name="Wu L."/>
            <person name="Ma J."/>
        </authorList>
    </citation>
    <scope>NUCLEOTIDE SEQUENCE [LARGE SCALE GENOMIC DNA]</scope>
    <source>
        <strain evidence="5">CCUG 49452</strain>
    </source>
</reference>